<dbReference type="AlphaFoldDB" id="A0A845GSG2"/>
<dbReference type="EMBL" id="WWCX01000050">
    <property type="protein sequence ID" value="MYM96625.1"/>
    <property type="molecule type" value="Genomic_DNA"/>
</dbReference>
<dbReference type="RefSeq" id="WP_161085633.1">
    <property type="nucleotide sequence ID" value="NZ_WWCX01000050.1"/>
</dbReference>
<organism evidence="2 3">
    <name type="scientific">Duganella vulcania</name>
    <dbReference type="NCBI Taxonomy" id="2692166"/>
    <lineage>
        <taxon>Bacteria</taxon>
        <taxon>Pseudomonadati</taxon>
        <taxon>Pseudomonadota</taxon>
        <taxon>Betaproteobacteria</taxon>
        <taxon>Burkholderiales</taxon>
        <taxon>Oxalobacteraceae</taxon>
        <taxon>Telluria group</taxon>
        <taxon>Duganella</taxon>
    </lineage>
</organism>
<dbReference type="Pfam" id="PF10137">
    <property type="entry name" value="CAP12-PCTIR_TIR"/>
    <property type="match status" value="1"/>
</dbReference>
<evidence type="ECO:0000313" key="3">
    <source>
        <dbReference type="Proteomes" id="UP000447355"/>
    </source>
</evidence>
<sequence length="455" mass="51074">MYNLIMHGIDEWTKGIVLMPRDRFLKHTDEDLLKRFGDPNEKTISELSKLPSLFTSEMPTNIPPRVGRICKVKDQGAVLRIEFTPIENLSELDPKRVAALMLELDIRRAETHTTHWAVKDVDLFQVLQRAGLWRGAPLDPGKVEFSRRTIICACNLLETHFTHAKLNQFLQEIGMEHSPAAPNVGGLQLRLAELSGYAITCPSERTASGLPLSYVIVERAAELDHAASEREIAPDGDRPVRREFLASLAKDGYVFSDHSLYASSPDSSTAFDVLHQAFPNQSEPENKIHMAKNYTETFERAKVASPLFRPKIFVVHGRDDAAKHEVARFLERIGLDATILHEQANGGRTLITKFQEVAKDVAFAVVLMTPDDEGALMGETQRPRARQNVVFELGFFLGRMPEGRVCALVKSDLERPSDYDGVAYIPLDANGGWKTQLMRELKHANIPFNADHALY</sequence>
<gene>
    <name evidence="2" type="ORF">GTP90_22465</name>
</gene>
<comment type="caution">
    <text evidence="2">The sequence shown here is derived from an EMBL/GenBank/DDBJ whole genome shotgun (WGS) entry which is preliminary data.</text>
</comment>
<evidence type="ECO:0000313" key="2">
    <source>
        <dbReference type="EMBL" id="MYM96625.1"/>
    </source>
</evidence>
<dbReference type="GO" id="GO:0050135">
    <property type="term" value="F:NADP+ nucleosidase activity"/>
    <property type="evidence" value="ECO:0007669"/>
    <property type="project" value="InterPro"/>
</dbReference>
<proteinExistence type="predicted"/>
<evidence type="ECO:0000259" key="1">
    <source>
        <dbReference type="Pfam" id="PF10137"/>
    </source>
</evidence>
<dbReference type="Proteomes" id="UP000447355">
    <property type="component" value="Unassembled WGS sequence"/>
</dbReference>
<accession>A0A845GSG2</accession>
<reference evidence="2" key="1">
    <citation type="submission" date="2019-12" db="EMBL/GenBank/DDBJ databases">
        <title>Novel species isolated from a subtropical stream in China.</title>
        <authorList>
            <person name="Lu H."/>
        </authorList>
    </citation>
    <scope>NUCLEOTIDE SEQUENCE [LARGE SCALE GENOMIC DNA]</scope>
    <source>
        <strain evidence="2">FT81W</strain>
    </source>
</reference>
<feature type="domain" description="CD-NTase-associated protein 12/Pycsar effector protein TIR" evidence="1">
    <location>
        <begin position="311"/>
        <end position="428"/>
    </location>
</feature>
<dbReference type="InterPro" id="IPR019302">
    <property type="entry name" value="CAP12/PCTIR_TIR_dom"/>
</dbReference>
<name>A0A845GSG2_9BURK</name>
<protein>
    <recommendedName>
        <fullName evidence="1">CD-NTase-associated protein 12/Pycsar effector protein TIR domain-containing protein</fullName>
    </recommendedName>
</protein>